<dbReference type="SUPFAM" id="SSF51735">
    <property type="entry name" value="NAD(P)-binding Rossmann-fold domains"/>
    <property type="match status" value="1"/>
</dbReference>
<dbReference type="GO" id="GO:0005789">
    <property type="term" value="C:endoplasmic reticulum membrane"/>
    <property type="evidence" value="ECO:0007669"/>
    <property type="project" value="TreeGrafter"/>
</dbReference>
<feature type="transmembrane region" description="Helical" evidence="7">
    <location>
        <begin position="285"/>
        <end position="308"/>
    </location>
</feature>
<dbReference type="PANTHER" id="PTHR43647:SF1">
    <property type="entry name" value="3-KETO-STEROID REDUCTASE ERG27"/>
    <property type="match status" value="1"/>
</dbReference>
<comment type="caution">
    <text evidence="8">The sequence shown here is derived from an EMBL/GenBank/DDBJ whole genome shotgun (WGS) entry which is preliminary data.</text>
</comment>
<evidence type="ECO:0000256" key="3">
    <source>
        <dbReference type="ARBA" id="ARBA00022955"/>
    </source>
</evidence>
<dbReference type="InterPro" id="IPR036291">
    <property type="entry name" value="NAD(P)-bd_dom_sf"/>
</dbReference>
<reference evidence="8 9" key="1">
    <citation type="journal article" date="2020" name="Microbiol. Resour. Announc.">
        <title>Draft Genome Sequence of a Cladosporium Species Isolated from the Mesophotic Ascidian Didemnum maculosum.</title>
        <authorList>
            <person name="Gioti A."/>
            <person name="Siaperas R."/>
            <person name="Nikolaivits E."/>
            <person name="Le Goff G."/>
            <person name="Ouazzani J."/>
            <person name="Kotoulas G."/>
            <person name="Topakas E."/>
        </authorList>
    </citation>
    <scope>NUCLEOTIDE SEQUENCE [LARGE SCALE GENOMIC DNA]</scope>
    <source>
        <strain evidence="8 9">TM138-S3</strain>
    </source>
</reference>
<name>A0AB34KU51_9PEZI</name>
<keyword evidence="7" id="KW-0472">Membrane</keyword>
<keyword evidence="7" id="KW-0812">Transmembrane</keyword>
<sequence length="438" mass="48427">MDAPSQSLNNVADQETFTVLVTGANSGLGFAICCRLIDEFLFSRPQSQALHILYTTRDGKKSEDTRVRLNAHLQNTLREANGKTMGISLLLEKRVKFEGVLVDLAQLVTVKALAQQLLQRRQKLDAVVWNAGIGGWTGTNWPKAIWTLLTDIIQASTWPTYQNSEIGTLAKQKGLATTEEKTPPLGQVFTANVFGHYMLTHWLSPLLDSDSRIVWVGSITGLPNFFSLSDLQCLRAHDAYESSKRLTDLLVLTSDLPSTAPFTQTFLPTPPSTPKPKMYLTHPGILATSIASVFFLLEPFMVAFFYLARWLGSPWHTVTAYKAAVSACFCVLAPAPQLEELEKRDGKGKWGSAVSVAGDERVARTETEGWGFCGKAGEVPSGSMTAKAGRHRGMKETGREEREEFEVLGREVWREMEALRVGWEGRLGKVGQEASEDF</sequence>
<dbReference type="GO" id="GO:0000253">
    <property type="term" value="F:3-beta-hydroxysteroid 3-dehydrogenase (NADP+) activity"/>
    <property type="evidence" value="ECO:0007669"/>
    <property type="project" value="TreeGrafter"/>
</dbReference>
<accession>A0AB34KU51</accession>
<evidence type="ECO:0000313" key="8">
    <source>
        <dbReference type="EMBL" id="KAL1588584.1"/>
    </source>
</evidence>
<dbReference type="InterPro" id="IPR051593">
    <property type="entry name" value="Ergosterol_Biosynth_ERG27"/>
</dbReference>
<evidence type="ECO:0000256" key="2">
    <source>
        <dbReference type="ARBA" id="ARBA00022857"/>
    </source>
</evidence>
<proteinExistence type="inferred from homology"/>
<dbReference type="GO" id="GO:0005741">
    <property type="term" value="C:mitochondrial outer membrane"/>
    <property type="evidence" value="ECO:0007669"/>
    <property type="project" value="TreeGrafter"/>
</dbReference>
<evidence type="ECO:0000313" key="9">
    <source>
        <dbReference type="Proteomes" id="UP000803884"/>
    </source>
</evidence>
<organism evidence="8 9">
    <name type="scientific">Cladosporium halotolerans</name>
    <dbReference type="NCBI Taxonomy" id="1052096"/>
    <lineage>
        <taxon>Eukaryota</taxon>
        <taxon>Fungi</taxon>
        <taxon>Dikarya</taxon>
        <taxon>Ascomycota</taxon>
        <taxon>Pezizomycotina</taxon>
        <taxon>Dothideomycetes</taxon>
        <taxon>Dothideomycetidae</taxon>
        <taxon>Cladosporiales</taxon>
        <taxon>Cladosporiaceae</taxon>
        <taxon>Cladosporium</taxon>
    </lineage>
</organism>
<keyword evidence="7" id="KW-1133">Transmembrane helix</keyword>
<keyword evidence="2" id="KW-0521">NADP</keyword>
<keyword evidence="3" id="KW-0752">Steroid biosynthesis</keyword>
<keyword evidence="9" id="KW-1185">Reference proteome</keyword>
<evidence type="ECO:0000256" key="6">
    <source>
        <dbReference type="ARBA" id="ARBA00023593"/>
    </source>
</evidence>
<dbReference type="EMBL" id="JAAQHG020000006">
    <property type="protein sequence ID" value="KAL1588584.1"/>
    <property type="molecule type" value="Genomic_DNA"/>
</dbReference>
<keyword evidence="5" id="KW-0443">Lipid metabolism</keyword>
<dbReference type="RefSeq" id="XP_069231689.1">
    <property type="nucleotide sequence ID" value="XM_069370989.1"/>
</dbReference>
<evidence type="ECO:0000256" key="1">
    <source>
        <dbReference type="ARBA" id="ARBA00022516"/>
    </source>
</evidence>
<evidence type="ECO:0000256" key="7">
    <source>
        <dbReference type="SAM" id="Phobius"/>
    </source>
</evidence>
<keyword evidence="4" id="KW-0560">Oxidoreductase</keyword>
<comment type="similarity">
    <text evidence="6">Belongs to the short-chain dehydrogenases/reductases (SDR) family. ERG27 subfamily.</text>
</comment>
<dbReference type="PANTHER" id="PTHR43647">
    <property type="entry name" value="DEHYDROGENASE"/>
    <property type="match status" value="1"/>
</dbReference>
<dbReference type="AlphaFoldDB" id="A0AB34KU51"/>
<dbReference type="Proteomes" id="UP000803884">
    <property type="component" value="Unassembled WGS sequence"/>
</dbReference>
<keyword evidence="1" id="KW-0444">Lipid biosynthesis</keyword>
<protein>
    <recommendedName>
        <fullName evidence="10">3-keto-steroid reductase</fullName>
    </recommendedName>
</protein>
<dbReference type="GeneID" id="96003827"/>
<dbReference type="GO" id="GO:0005811">
    <property type="term" value="C:lipid droplet"/>
    <property type="evidence" value="ECO:0007669"/>
    <property type="project" value="TreeGrafter"/>
</dbReference>
<evidence type="ECO:0000256" key="5">
    <source>
        <dbReference type="ARBA" id="ARBA00023098"/>
    </source>
</evidence>
<evidence type="ECO:0008006" key="10">
    <source>
        <dbReference type="Google" id="ProtNLM"/>
    </source>
</evidence>
<dbReference type="GO" id="GO:0006696">
    <property type="term" value="P:ergosterol biosynthetic process"/>
    <property type="evidence" value="ECO:0007669"/>
    <property type="project" value="TreeGrafter"/>
</dbReference>
<gene>
    <name evidence="8" type="ORF">WHR41_02383</name>
</gene>
<dbReference type="Gene3D" id="3.40.50.720">
    <property type="entry name" value="NAD(P)-binding Rossmann-like Domain"/>
    <property type="match status" value="1"/>
</dbReference>
<evidence type="ECO:0000256" key="4">
    <source>
        <dbReference type="ARBA" id="ARBA00023002"/>
    </source>
</evidence>